<comment type="caution">
    <text evidence="1">The sequence shown here is derived from an EMBL/GenBank/DDBJ whole genome shotgun (WGS) entry which is preliminary data.</text>
</comment>
<accession>A0A2M8KGS0</accession>
<evidence type="ECO:0000313" key="2">
    <source>
        <dbReference type="Proteomes" id="UP000231255"/>
    </source>
</evidence>
<dbReference type="EMBL" id="PFDZ01000048">
    <property type="protein sequence ID" value="PJE59119.1"/>
    <property type="molecule type" value="Genomic_DNA"/>
</dbReference>
<evidence type="ECO:0000313" key="1">
    <source>
        <dbReference type="EMBL" id="PJE59119.1"/>
    </source>
</evidence>
<proteinExistence type="predicted"/>
<protein>
    <submittedName>
        <fullName evidence="1">Uncharacterized protein</fullName>
    </submittedName>
</protein>
<reference evidence="2" key="1">
    <citation type="submission" date="2017-09" db="EMBL/GenBank/DDBJ databases">
        <title>Depth-based differentiation of microbial function through sediment-hosted aquifers and enrichment of novel symbionts in the deep terrestrial subsurface.</title>
        <authorList>
            <person name="Probst A.J."/>
            <person name="Ladd B."/>
            <person name="Jarett J.K."/>
            <person name="Geller-Mcgrath D.E."/>
            <person name="Sieber C.M.K."/>
            <person name="Emerson J.B."/>
            <person name="Anantharaman K."/>
            <person name="Thomas B.C."/>
            <person name="Malmstrom R."/>
            <person name="Stieglmeier M."/>
            <person name="Klingl A."/>
            <person name="Woyke T."/>
            <person name="Ryan C.M."/>
            <person name="Banfield J.F."/>
        </authorList>
    </citation>
    <scope>NUCLEOTIDE SEQUENCE [LARGE SCALE GENOMIC DNA]</scope>
</reference>
<dbReference type="AlphaFoldDB" id="A0A2M8KGS0"/>
<dbReference type="Proteomes" id="UP000231255">
    <property type="component" value="Unassembled WGS sequence"/>
</dbReference>
<sequence length="66" mass="7532">MKTGFPLNLLFLRISTKEKLEIVKERGEPRGRAANHQGFSSPPQGAEIVRANLRIVHIFIHRQLVD</sequence>
<organism evidence="1 2">
    <name type="scientific">Candidatus Portnoybacteria bacterium CG10_big_fil_rev_8_21_14_0_10_43_39</name>
    <dbReference type="NCBI Taxonomy" id="1974815"/>
    <lineage>
        <taxon>Bacteria</taxon>
        <taxon>Candidatus Portnoyibacteriota</taxon>
    </lineage>
</organism>
<gene>
    <name evidence="1" type="ORF">COU84_02155</name>
</gene>
<name>A0A2M8KGS0_9BACT</name>
<feature type="non-terminal residue" evidence="1">
    <location>
        <position position="66"/>
    </location>
</feature>